<dbReference type="KEGG" id="glz:GLAREA_00553"/>
<accession>S3DSJ3</accession>
<sequence>MANCKIKEEFNSAHAAELNEPGTFDQTVNCESNMLPNTAPDLLVNADLGQEQLSNREVNKPLWQNCEDLERLQQIEVKERAVDDSLACMDRIEKILHSTTGIKSLARHIAAIEKIRENHKKCRLLVGFLGVSGAGKSSLINVLLEHEDLLPADDEKACTASVVEISFNAELEYEAVVERIDKEDWQSELNQLFKDLDDREKVATCEDEEPDLEREYRIKTAFSKIKCVYPEIKNPKDLQDYTAKGLLSHPNVKGILGKDHQIIHKNRDKFAAEIRPFIASGATNGGLGKTYAQWPLVKLVRLRIPAPLLEHGLVLVDLPGSADSNVARGIIAEKYQKNLKVTCVVAPATRAATDKPAQDLLGKALQLSLQLDNRFSTENLCFIVTKTDASINVKRYLQQNPDVEAAIAGELQLHKDYSENLNTWKIYFGEAQATSRSETELGKSLRKEHKQASRALGALRGKSSKKRKRNDEAEASAVTLHGVPGKPEEQAMRNNLMELEARIAAHEKQAARTARFLVKSNEHIETLQYNLEVLESRQKGACINKRNETSTFELRQDFESVPNPLSPAAGSLLQVFCVSSTAHSLWRTSSDLVPGFPKRSDTGISKLRRWMTKTTLDTRNDNAVAFLESFKHFQISMGPWLSDSSIDSKLNGAEKEAICRDFESALQDLIKHFQIVLQDLIDSCEELIAGDFSDAMEEIERKGVSTVQLTVNRWAQKPVHWASHRACNRALGTWTTSGGLQLSWCDDLVGIYLEPLTNQWLKTIHKAIPALKGGYDSKVAECIESFVTALQQRILVPYPQLYDAFQDLKESTLRTPAALEKNSARIFAETIQEGAREAHRKVKPVVRTVWDNTFVLCGEQYGRGHFKRNIDTHNEHAKQSSDRMLKKCSLAIREDLSQVWASLPDEFAKGTDPVIEQARAEFEELTLNCTKEECKSEEERLRSHLEVEVKRNVRRCFEELMIAWEAPLDGPEEEEDEVELIPRQYEMPDDPTKIDDTSDEDYSDGSGVGDDSDG</sequence>
<dbReference type="PANTHER" id="PTHR36681">
    <property type="entry name" value="NUCLEAR GTPASE, GERMINAL CENTER-ASSOCIATED, TANDEM DUPLICATE 3"/>
    <property type="match status" value="1"/>
</dbReference>
<evidence type="ECO:0000256" key="1">
    <source>
        <dbReference type="SAM" id="MobiDB-lite"/>
    </source>
</evidence>
<dbReference type="RefSeq" id="XP_008083502.1">
    <property type="nucleotide sequence ID" value="XM_008085311.1"/>
</dbReference>
<dbReference type="GO" id="GO:0016787">
    <property type="term" value="F:hydrolase activity"/>
    <property type="evidence" value="ECO:0007669"/>
    <property type="project" value="UniProtKB-KW"/>
</dbReference>
<feature type="region of interest" description="Disordered" evidence="1">
    <location>
        <begin position="438"/>
        <end position="489"/>
    </location>
</feature>
<dbReference type="AlphaFoldDB" id="S3DSJ3"/>
<feature type="compositionally biased region" description="Acidic residues" evidence="1">
    <location>
        <begin position="970"/>
        <end position="979"/>
    </location>
</feature>
<protein>
    <submittedName>
        <fullName evidence="3">p-loop containing nucleoside triphosphate hydrolase</fullName>
    </submittedName>
</protein>
<dbReference type="GeneID" id="19459611"/>
<dbReference type="InterPro" id="IPR027417">
    <property type="entry name" value="P-loop_NTPase"/>
</dbReference>
<dbReference type="Proteomes" id="UP000016922">
    <property type="component" value="Unassembled WGS sequence"/>
</dbReference>
<dbReference type="eggNOG" id="ENOG502QU12">
    <property type="taxonomic scope" value="Eukaryota"/>
</dbReference>
<dbReference type="PANTHER" id="PTHR36681:SF3">
    <property type="entry name" value="NUCLEAR GTPASE, GERMINAL CENTER-ASSOCIATED, TANDEM DUPLICATE 3"/>
    <property type="match status" value="1"/>
</dbReference>
<reference evidence="3 4" key="1">
    <citation type="journal article" date="2013" name="BMC Genomics">
        <title>Genomics-driven discovery of the pneumocandin biosynthetic gene cluster in the fungus Glarea lozoyensis.</title>
        <authorList>
            <person name="Chen L."/>
            <person name="Yue Q."/>
            <person name="Zhang X."/>
            <person name="Xiang M."/>
            <person name="Wang C."/>
            <person name="Li S."/>
            <person name="Che Y."/>
            <person name="Ortiz-Lopez F.J."/>
            <person name="Bills G.F."/>
            <person name="Liu X."/>
            <person name="An Z."/>
        </authorList>
    </citation>
    <scope>NUCLEOTIDE SEQUENCE [LARGE SCALE GENOMIC DNA]</scope>
    <source>
        <strain evidence="4">ATCC 20868 / MF5171</strain>
    </source>
</reference>
<dbReference type="SUPFAM" id="SSF52540">
    <property type="entry name" value="P-loop containing nucleoside triphosphate hydrolases"/>
    <property type="match status" value="1"/>
</dbReference>
<dbReference type="Pfam" id="PF00350">
    <property type="entry name" value="Dynamin_N"/>
    <property type="match status" value="1"/>
</dbReference>
<name>S3DSJ3_GLAL2</name>
<evidence type="ECO:0000313" key="3">
    <source>
        <dbReference type="EMBL" id="EPE29393.1"/>
    </source>
</evidence>
<feature type="domain" description="Dynamin N-terminal" evidence="2">
    <location>
        <begin position="127"/>
        <end position="361"/>
    </location>
</feature>
<dbReference type="InterPro" id="IPR045063">
    <property type="entry name" value="Dynamin_N"/>
</dbReference>
<keyword evidence="3" id="KW-0378">Hydrolase</keyword>
<dbReference type="EMBL" id="KE145367">
    <property type="protein sequence ID" value="EPE29393.1"/>
    <property type="molecule type" value="Genomic_DNA"/>
</dbReference>
<feature type="region of interest" description="Disordered" evidence="1">
    <location>
        <begin position="968"/>
        <end position="1014"/>
    </location>
</feature>
<dbReference type="HOGENOM" id="CLU_005249_4_1_1"/>
<dbReference type="Gene3D" id="3.40.50.300">
    <property type="entry name" value="P-loop containing nucleotide triphosphate hydrolases"/>
    <property type="match status" value="2"/>
</dbReference>
<proteinExistence type="predicted"/>
<gene>
    <name evidence="3" type="ORF">GLAREA_00553</name>
</gene>
<dbReference type="OMA" id="CVIASKM"/>
<evidence type="ECO:0000313" key="4">
    <source>
        <dbReference type="Proteomes" id="UP000016922"/>
    </source>
</evidence>
<evidence type="ECO:0000259" key="2">
    <source>
        <dbReference type="Pfam" id="PF00350"/>
    </source>
</evidence>
<keyword evidence="4" id="KW-1185">Reference proteome</keyword>
<organism evidence="3 4">
    <name type="scientific">Glarea lozoyensis (strain ATCC 20868 / MF5171)</name>
    <dbReference type="NCBI Taxonomy" id="1116229"/>
    <lineage>
        <taxon>Eukaryota</taxon>
        <taxon>Fungi</taxon>
        <taxon>Dikarya</taxon>
        <taxon>Ascomycota</taxon>
        <taxon>Pezizomycotina</taxon>
        <taxon>Leotiomycetes</taxon>
        <taxon>Helotiales</taxon>
        <taxon>Helotiaceae</taxon>
        <taxon>Glarea</taxon>
    </lineage>
</organism>
<dbReference type="OrthoDB" id="3598281at2759"/>